<gene>
    <name evidence="2" type="ORF">MSPICULIGERA_LOCUS12136</name>
</gene>
<evidence type="ECO:0000313" key="2">
    <source>
        <dbReference type="EMBL" id="CAJ0573787.1"/>
    </source>
</evidence>
<dbReference type="SUPFAM" id="SSF55486">
    <property type="entry name" value="Metalloproteases ('zincins'), catalytic domain"/>
    <property type="match status" value="1"/>
</dbReference>
<feature type="chain" id="PRO_5041302454" description="Peptidase M13 N-terminal domain-containing protein" evidence="1">
    <location>
        <begin position="20"/>
        <end position="169"/>
    </location>
</feature>
<organism evidence="2 3">
    <name type="scientific">Mesorhabditis spiculigera</name>
    <dbReference type="NCBI Taxonomy" id="96644"/>
    <lineage>
        <taxon>Eukaryota</taxon>
        <taxon>Metazoa</taxon>
        <taxon>Ecdysozoa</taxon>
        <taxon>Nematoda</taxon>
        <taxon>Chromadorea</taxon>
        <taxon>Rhabditida</taxon>
        <taxon>Rhabditina</taxon>
        <taxon>Rhabditomorpha</taxon>
        <taxon>Rhabditoidea</taxon>
        <taxon>Rhabditidae</taxon>
        <taxon>Mesorhabditinae</taxon>
        <taxon>Mesorhabditis</taxon>
    </lineage>
</organism>
<accession>A0AA36CSR6</accession>
<feature type="non-terminal residue" evidence="2">
    <location>
        <position position="169"/>
    </location>
</feature>
<protein>
    <recommendedName>
        <fullName evidence="4">Peptidase M13 N-terminal domain-containing protein</fullName>
    </recommendedName>
</protein>
<dbReference type="AlphaFoldDB" id="A0AA36CSR6"/>
<name>A0AA36CSR6_9BILA</name>
<proteinExistence type="predicted"/>
<feature type="signal peptide" evidence="1">
    <location>
        <begin position="1"/>
        <end position="19"/>
    </location>
</feature>
<dbReference type="Proteomes" id="UP001177023">
    <property type="component" value="Unassembled WGS sequence"/>
</dbReference>
<reference evidence="2" key="1">
    <citation type="submission" date="2023-06" db="EMBL/GenBank/DDBJ databases">
        <authorList>
            <person name="Delattre M."/>
        </authorList>
    </citation>
    <scope>NUCLEOTIDE SEQUENCE</scope>
    <source>
        <strain evidence="2">AF72</strain>
    </source>
</reference>
<evidence type="ECO:0000313" key="3">
    <source>
        <dbReference type="Proteomes" id="UP001177023"/>
    </source>
</evidence>
<keyword evidence="3" id="KW-1185">Reference proteome</keyword>
<comment type="caution">
    <text evidence="2">The sequence shown here is derived from an EMBL/GenBank/DDBJ whole genome shotgun (WGS) entry which is preliminary data.</text>
</comment>
<dbReference type="EMBL" id="CATQJA010002623">
    <property type="protein sequence ID" value="CAJ0573787.1"/>
    <property type="molecule type" value="Genomic_DNA"/>
</dbReference>
<evidence type="ECO:0008006" key="4">
    <source>
        <dbReference type="Google" id="ProtNLM"/>
    </source>
</evidence>
<sequence>MQSCTWILVASLALQLCSGQNHTRPRSTNLLLDLLKRNIDWNRDPCDNFYQHVCPLNATGPFALAYSLSPEIIDYIEKSTRPSPVEIALKRMVVNPNANETDLRDLRAAAAFVEGLRQHAGMLAYLRHELTPEELNQFSNYAPVVEDLIRVTVSQVEVRFVSSAYLIFT</sequence>
<keyword evidence="1" id="KW-0732">Signal</keyword>
<evidence type="ECO:0000256" key="1">
    <source>
        <dbReference type="SAM" id="SignalP"/>
    </source>
</evidence>